<dbReference type="InterPro" id="IPR016158">
    <property type="entry name" value="Cullin_homology"/>
</dbReference>
<dbReference type="InterPro" id="IPR016157">
    <property type="entry name" value="Cullin_CS"/>
</dbReference>
<dbReference type="GO" id="GO:0031461">
    <property type="term" value="C:cullin-RING ubiquitin ligase complex"/>
    <property type="evidence" value="ECO:0007669"/>
    <property type="project" value="InterPro"/>
</dbReference>
<keyword evidence="2" id="KW-1017">Isopeptide bond</keyword>
<evidence type="ECO:0000256" key="6">
    <source>
        <dbReference type="SAM" id="MobiDB-lite"/>
    </source>
</evidence>
<dbReference type="SMART" id="SM00884">
    <property type="entry name" value="Cullin_Nedd8"/>
    <property type="match status" value="1"/>
</dbReference>
<dbReference type="FunFam" id="1.10.10.10:FF:000014">
    <property type="entry name" value="Cullin 1"/>
    <property type="match status" value="1"/>
</dbReference>
<dbReference type="InterPro" id="IPR036388">
    <property type="entry name" value="WH-like_DNA-bd_sf"/>
</dbReference>
<proteinExistence type="inferred from homology"/>
<dbReference type="Proteomes" id="UP001140074">
    <property type="component" value="Unassembled WGS sequence"/>
</dbReference>
<dbReference type="PROSITE" id="PS50069">
    <property type="entry name" value="CULLIN_2"/>
    <property type="match status" value="1"/>
</dbReference>
<dbReference type="InterPro" id="IPR001373">
    <property type="entry name" value="Cullin_N"/>
</dbReference>
<dbReference type="PROSITE" id="PS01256">
    <property type="entry name" value="CULLIN_1"/>
    <property type="match status" value="1"/>
</dbReference>
<dbReference type="SUPFAM" id="SSF74788">
    <property type="entry name" value="Cullin repeat-like"/>
    <property type="match status" value="1"/>
</dbReference>
<feature type="compositionally biased region" description="Low complexity" evidence="6">
    <location>
        <begin position="558"/>
        <end position="577"/>
    </location>
</feature>
<dbReference type="SUPFAM" id="SSF46785">
    <property type="entry name" value="Winged helix' DNA-binding domain"/>
    <property type="match status" value="1"/>
</dbReference>
<protein>
    <recommendedName>
        <fullName evidence="7">Cullin family profile domain-containing protein</fullName>
    </recommendedName>
</protein>
<dbReference type="Gene3D" id="1.10.10.10">
    <property type="entry name" value="Winged helix-like DNA-binding domain superfamily/Winged helix DNA-binding domain"/>
    <property type="match status" value="1"/>
</dbReference>
<evidence type="ECO:0000256" key="2">
    <source>
        <dbReference type="ARBA" id="ARBA00022499"/>
    </source>
</evidence>
<accession>A0A9W8IJY1</accession>
<evidence type="ECO:0000313" key="8">
    <source>
        <dbReference type="EMBL" id="KAJ2865235.1"/>
    </source>
</evidence>
<dbReference type="AlphaFoldDB" id="A0A9W8IJY1"/>
<gene>
    <name evidence="8" type="ORF">GGH94_002376</name>
</gene>
<dbReference type="GO" id="GO:0006511">
    <property type="term" value="P:ubiquitin-dependent protein catabolic process"/>
    <property type="evidence" value="ECO:0007669"/>
    <property type="project" value="InterPro"/>
</dbReference>
<dbReference type="Gene3D" id="3.30.230.130">
    <property type="entry name" value="Cullin, Chain C, Domain 2"/>
    <property type="match status" value="1"/>
</dbReference>
<dbReference type="Gene3D" id="1.20.1310.10">
    <property type="entry name" value="Cullin Repeats"/>
    <property type="match status" value="4"/>
</dbReference>
<organism evidence="8 9">
    <name type="scientific">Coemansia aciculifera</name>
    <dbReference type="NCBI Taxonomy" id="417176"/>
    <lineage>
        <taxon>Eukaryota</taxon>
        <taxon>Fungi</taxon>
        <taxon>Fungi incertae sedis</taxon>
        <taxon>Zoopagomycota</taxon>
        <taxon>Kickxellomycotina</taxon>
        <taxon>Kickxellomycetes</taxon>
        <taxon>Kickxellales</taxon>
        <taxon>Kickxellaceae</taxon>
        <taxon>Coemansia</taxon>
    </lineage>
</organism>
<dbReference type="Pfam" id="PF26557">
    <property type="entry name" value="Cullin_AB"/>
    <property type="match status" value="1"/>
</dbReference>
<evidence type="ECO:0000256" key="3">
    <source>
        <dbReference type="ARBA" id="ARBA00022843"/>
    </source>
</evidence>
<comment type="similarity">
    <text evidence="1 4 5">Belongs to the cullin family.</text>
</comment>
<keyword evidence="3" id="KW-0832">Ubl conjugation</keyword>
<feature type="compositionally biased region" description="Polar residues" evidence="6">
    <location>
        <begin position="357"/>
        <end position="368"/>
    </location>
</feature>
<dbReference type="EMBL" id="JANBUY010000065">
    <property type="protein sequence ID" value="KAJ2865235.1"/>
    <property type="molecule type" value="Genomic_DNA"/>
</dbReference>
<name>A0A9W8IJY1_9FUNG</name>
<dbReference type="InterPro" id="IPR036317">
    <property type="entry name" value="Cullin_homology_sf"/>
</dbReference>
<dbReference type="InterPro" id="IPR016159">
    <property type="entry name" value="Cullin_repeat-like_dom_sf"/>
</dbReference>
<dbReference type="PANTHER" id="PTHR11932">
    <property type="entry name" value="CULLIN"/>
    <property type="match status" value="1"/>
</dbReference>
<evidence type="ECO:0000256" key="4">
    <source>
        <dbReference type="PROSITE-ProRule" id="PRU00330"/>
    </source>
</evidence>
<dbReference type="Pfam" id="PF00888">
    <property type="entry name" value="Cullin"/>
    <property type="match status" value="1"/>
</dbReference>
<evidence type="ECO:0000259" key="7">
    <source>
        <dbReference type="PROSITE" id="PS50069"/>
    </source>
</evidence>
<keyword evidence="9" id="KW-1185">Reference proteome</keyword>
<feature type="region of interest" description="Disordered" evidence="6">
    <location>
        <begin position="348"/>
        <end position="368"/>
    </location>
</feature>
<dbReference type="GO" id="GO:0031625">
    <property type="term" value="F:ubiquitin protein ligase binding"/>
    <property type="evidence" value="ECO:0007669"/>
    <property type="project" value="InterPro"/>
</dbReference>
<dbReference type="SUPFAM" id="SSF75632">
    <property type="entry name" value="Cullin homology domain"/>
    <property type="match status" value="1"/>
</dbReference>
<feature type="domain" description="Cullin family profile" evidence="7">
    <location>
        <begin position="425"/>
        <end position="686"/>
    </location>
</feature>
<dbReference type="InterPro" id="IPR045093">
    <property type="entry name" value="Cullin"/>
</dbReference>
<dbReference type="FunFam" id="1.20.1310.10:FF:000002">
    <property type="entry name" value="cullin-3 isoform X1"/>
    <property type="match status" value="1"/>
</dbReference>
<dbReference type="Pfam" id="PF10557">
    <property type="entry name" value="Cullin_Nedd8"/>
    <property type="match status" value="1"/>
</dbReference>
<evidence type="ECO:0000256" key="5">
    <source>
        <dbReference type="RuleBase" id="RU003829"/>
    </source>
</evidence>
<feature type="region of interest" description="Disordered" evidence="6">
    <location>
        <begin position="558"/>
        <end position="587"/>
    </location>
</feature>
<evidence type="ECO:0000256" key="1">
    <source>
        <dbReference type="ARBA" id="ARBA00006019"/>
    </source>
</evidence>
<dbReference type="InterPro" id="IPR036390">
    <property type="entry name" value="WH_DNA-bd_sf"/>
</dbReference>
<comment type="caution">
    <text evidence="8">The sequence shown here is derived from an EMBL/GenBank/DDBJ whole genome shotgun (WGS) entry which is preliminary data.</text>
</comment>
<dbReference type="InterPro" id="IPR059120">
    <property type="entry name" value="Cullin-like_AB"/>
</dbReference>
<sequence>MSKPPNKRPGGRILPARRLIPQIEPQQQFDKIALAINEIYKHNVSQLSFEEYYRTAYNLVLSKNGSLLYNGVRTVLETHMRESLERDILQRAQTADANPTTENNEAFLFSVRLLWSEHVTAMLMIKDILMYVDNVYVKTAHLPSIYDMGMCVFRDTVLLASTGSSGLGMRVAKAVLRQISGERNGEEINRSTLQGISNMLVELRDTTSPMRTVYEVILEPQLLAESRVYYHDMAALRIKTMGASEYARAAQADLDAETDRVQTYLALTTAELLRGVLQDELVTAYAPDILTISDDGLTQMLDRRDIPALGVLYNIYSPLPQPLSVLRSGVMNHILALGGQITASLQASDSGEAKNGDTLQSKPGTTPEASLGAAAKTAMALRWVQDVLALYDVYDEFFHKSFNEGSSMRSAINDAFIEVINANNRAPELLSLFMDDNLKNGLKRKAEQDVDHLLERSVLMFRFLKNKDAFEHYYKVHLARRLLFARSESDDAEHSLVSKLKVECGSQFTLKLEGMFKDMQLSMDMARELRGSSEYSNLGLDLNVSVLTPTFWPATVPAPAPAQQSSSQAAAEQPTATNGKSNGEPMSVILPNGVLSDSVDAFSAYYLKHHSGRRLTWQYAMGNADLKVQFGARTHELNVSTYQMLILLLFVDDGSSSSAKALTTAEIQQLTHIPEEPLGRQLQSLACGKYRILNKTPKSRDVSPADSFTFNMDFKSPQYRIRIPVVSARSNIETEKEKAASQAVIGQERLYLIEAAIVRIMKTRKQMSHDMLVNETVSQLSSRFLPSSKMIKDGIGKLLDREYLQRSPEDPRLYHYLA</sequence>
<reference evidence="8" key="1">
    <citation type="submission" date="2022-07" db="EMBL/GenBank/DDBJ databases">
        <title>Phylogenomic reconstructions and comparative analyses of Kickxellomycotina fungi.</title>
        <authorList>
            <person name="Reynolds N.K."/>
            <person name="Stajich J.E."/>
            <person name="Barry K."/>
            <person name="Grigoriev I.V."/>
            <person name="Crous P."/>
            <person name="Smith M.E."/>
        </authorList>
    </citation>
    <scope>NUCLEOTIDE SEQUENCE</scope>
    <source>
        <strain evidence="8">RSA 476</strain>
    </source>
</reference>
<dbReference type="InterPro" id="IPR019559">
    <property type="entry name" value="Cullin_neddylation_domain"/>
</dbReference>
<evidence type="ECO:0000313" key="9">
    <source>
        <dbReference type="Proteomes" id="UP001140074"/>
    </source>
</evidence>
<dbReference type="SMART" id="SM00182">
    <property type="entry name" value="CULLIN"/>
    <property type="match status" value="1"/>
</dbReference>